<dbReference type="Proteomes" id="UP001597337">
    <property type="component" value="Unassembled WGS sequence"/>
</dbReference>
<accession>A0ABW4Y9G4</accession>
<dbReference type="Gene3D" id="3.40.50.2300">
    <property type="match status" value="1"/>
</dbReference>
<evidence type="ECO:0000256" key="1">
    <source>
        <dbReference type="PROSITE-ProRule" id="PRU00169"/>
    </source>
</evidence>
<dbReference type="EMBL" id="JBHUHX010000024">
    <property type="protein sequence ID" value="MFD2112334.1"/>
    <property type="molecule type" value="Genomic_DNA"/>
</dbReference>
<dbReference type="RefSeq" id="WP_386026524.1">
    <property type="nucleotide sequence ID" value="NZ_JBHUHX010000024.1"/>
</dbReference>
<name>A0ABW4Y9G4_9GAMM</name>
<reference evidence="6" key="1">
    <citation type="journal article" date="2019" name="Int. J. Syst. Evol. Microbiol.">
        <title>The Global Catalogue of Microorganisms (GCM) 10K type strain sequencing project: providing services to taxonomists for standard genome sequencing and annotation.</title>
        <authorList>
            <consortium name="The Broad Institute Genomics Platform"/>
            <consortium name="The Broad Institute Genome Sequencing Center for Infectious Disease"/>
            <person name="Wu L."/>
            <person name="Ma J."/>
        </authorList>
    </citation>
    <scope>NUCLEOTIDE SEQUENCE [LARGE SCALE GENOMIC DNA]</scope>
    <source>
        <strain evidence="6">KACC 12597</strain>
    </source>
</reference>
<dbReference type="Pfam" id="PF00563">
    <property type="entry name" value="EAL"/>
    <property type="match status" value="1"/>
</dbReference>
<dbReference type="InterPro" id="IPR000160">
    <property type="entry name" value="GGDEF_dom"/>
</dbReference>
<dbReference type="InterPro" id="IPR043128">
    <property type="entry name" value="Rev_trsase/Diguanyl_cyclase"/>
</dbReference>
<evidence type="ECO:0000313" key="6">
    <source>
        <dbReference type="Proteomes" id="UP001597337"/>
    </source>
</evidence>
<dbReference type="Gene3D" id="3.20.20.450">
    <property type="entry name" value="EAL domain"/>
    <property type="match status" value="1"/>
</dbReference>
<comment type="caution">
    <text evidence="1">Lacks conserved residue(s) required for the propagation of feature annotation.</text>
</comment>
<dbReference type="SUPFAM" id="SSF141868">
    <property type="entry name" value="EAL domain-like"/>
    <property type="match status" value="1"/>
</dbReference>
<comment type="caution">
    <text evidence="5">The sequence shown here is derived from an EMBL/GenBank/DDBJ whole genome shotgun (WGS) entry which is preliminary data.</text>
</comment>
<evidence type="ECO:0000259" key="3">
    <source>
        <dbReference type="PROSITE" id="PS50883"/>
    </source>
</evidence>
<dbReference type="Pfam" id="PF00072">
    <property type="entry name" value="Response_reg"/>
    <property type="match status" value="1"/>
</dbReference>
<evidence type="ECO:0000259" key="2">
    <source>
        <dbReference type="PROSITE" id="PS50110"/>
    </source>
</evidence>
<dbReference type="PANTHER" id="PTHR33121">
    <property type="entry name" value="CYCLIC DI-GMP PHOSPHODIESTERASE PDEF"/>
    <property type="match status" value="1"/>
</dbReference>
<feature type="domain" description="Response regulatory" evidence="2">
    <location>
        <begin position="151"/>
        <end position="267"/>
    </location>
</feature>
<dbReference type="SUPFAM" id="SSF55073">
    <property type="entry name" value="Nucleotide cyclase"/>
    <property type="match status" value="1"/>
</dbReference>
<dbReference type="SUPFAM" id="SSF52172">
    <property type="entry name" value="CheY-like"/>
    <property type="match status" value="2"/>
</dbReference>
<feature type="domain" description="EAL" evidence="3">
    <location>
        <begin position="456"/>
        <end position="704"/>
    </location>
</feature>
<evidence type="ECO:0000313" key="5">
    <source>
        <dbReference type="EMBL" id="MFD2112334.1"/>
    </source>
</evidence>
<dbReference type="Gene3D" id="3.30.70.270">
    <property type="match status" value="1"/>
</dbReference>
<protein>
    <submittedName>
        <fullName evidence="5">EAL domain-containing protein</fullName>
    </submittedName>
</protein>
<dbReference type="CDD" id="cd01948">
    <property type="entry name" value="EAL"/>
    <property type="match status" value="1"/>
</dbReference>
<keyword evidence="6" id="KW-1185">Reference proteome</keyword>
<dbReference type="InterPro" id="IPR001789">
    <property type="entry name" value="Sig_transdc_resp-reg_receiver"/>
</dbReference>
<dbReference type="InterPro" id="IPR029787">
    <property type="entry name" value="Nucleotide_cyclase"/>
</dbReference>
<dbReference type="InterPro" id="IPR050706">
    <property type="entry name" value="Cyclic-di-GMP_PDE-like"/>
</dbReference>
<dbReference type="PROSITE" id="PS50883">
    <property type="entry name" value="EAL"/>
    <property type="match status" value="1"/>
</dbReference>
<sequence>MTLTQVTKDMKPPEQARPETPILFLGVDFQLLEELKPMLEPKGLRLMGVDDPNGLAALCARISPGVLVIDLPFIGGIERLPGVTSGLPSEEWACPVVLCLAGRDRGDDTLERRLAALRAGVDSYMPMPSSSRRLADRILRLSGVFDSRRYRILVVEPQPDHSKKIAITIAGAGMDVLVAEDPMKTLDRLQAFRPNLVLLSQDMPAVSGAELAAIIRDHDAFFGVPILFLSTERDLSGRLDALRAGGDGFIPKPVRRHQLIAAIEQCVRNSRWFRDRRTLENRRESAKGFLPRDVFLRYLEGFVDSGKVAREGVGLLVLELDQHARALERLGIGGFERLLRQMEAMIASCMGSDEVAARLDEHRYGVLVSRQQSLEIERFALELCARLSEGLGFRGGSKRTDVTVSIGVGLPTPPLDDAGTLLSRAEQALKWAAEAGGNQFRLWSSTEGLGELPGSFGVIRRLVNAALNHDGLLLLYQPLLPVAKRGEEFYEAQLRLKTLDGELVTPMAFLASAERGGLMARIDRWVLAQALEAMNRHRASHPRMRFLVHQSVETLVAPDWFPWFREQIVQRNLVQLYPVLQFQLADVRQSRLEARSLMDRLGTYGIQTCVANVMGSREDLALLSGLGVKYAKLSMQLLARVDQSELMGIVQGLQERGVIVIVAGIDDKESLERVWTCRPDFIQGGFIQLPGSDLDFDFRRATAED</sequence>
<organism evidence="5 6">
    <name type="scientific">Thiorhodococcus fuscus</name>
    <dbReference type="NCBI Taxonomy" id="527200"/>
    <lineage>
        <taxon>Bacteria</taxon>
        <taxon>Pseudomonadati</taxon>
        <taxon>Pseudomonadota</taxon>
        <taxon>Gammaproteobacteria</taxon>
        <taxon>Chromatiales</taxon>
        <taxon>Chromatiaceae</taxon>
        <taxon>Thiorhodococcus</taxon>
    </lineage>
</organism>
<dbReference type="SMART" id="SM00448">
    <property type="entry name" value="REC"/>
    <property type="match status" value="1"/>
</dbReference>
<gene>
    <name evidence="5" type="ORF">ACFSJC_10830</name>
</gene>
<evidence type="ECO:0000259" key="4">
    <source>
        <dbReference type="PROSITE" id="PS50887"/>
    </source>
</evidence>
<feature type="domain" description="GGDEF" evidence="4">
    <location>
        <begin position="311"/>
        <end position="445"/>
    </location>
</feature>
<dbReference type="SMART" id="SM00052">
    <property type="entry name" value="EAL"/>
    <property type="match status" value="1"/>
</dbReference>
<dbReference type="InterPro" id="IPR001633">
    <property type="entry name" value="EAL_dom"/>
</dbReference>
<dbReference type="PROSITE" id="PS50887">
    <property type="entry name" value="GGDEF"/>
    <property type="match status" value="1"/>
</dbReference>
<proteinExistence type="predicted"/>
<dbReference type="InterPro" id="IPR011006">
    <property type="entry name" value="CheY-like_superfamily"/>
</dbReference>
<dbReference type="PANTHER" id="PTHR33121:SF23">
    <property type="entry name" value="CYCLIC DI-GMP PHOSPHODIESTERASE PDEB"/>
    <property type="match status" value="1"/>
</dbReference>
<dbReference type="PROSITE" id="PS50110">
    <property type="entry name" value="RESPONSE_REGULATORY"/>
    <property type="match status" value="1"/>
</dbReference>
<dbReference type="InterPro" id="IPR035919">
    <property type="entry name" value="EAL_sf"/>
</dbReference>
<dbReference type="Pfam" id="PF00990">
    <property type="entry name" value="GGDEF"/>
    <property type="match status" value="1"/>
</dbReference>
<dbReference type="SMART" id="SM00267">
    <property type="entry name" value="GGDEF"/>
    <property type="match status" value="1"/>
</dbReference>